<comment type="caution">
    <text evidence="1">The sequence shown here is derived from an EMBL/GenBank/DDBJ whole genome shotgun (WGS) entry which is preliminary data.</text>
</comment>
<proteinExistence type="predicted"/>
<organism evidence="1 2">
    <name type="scientific">Rhodopirellula maiorica SM1</name>
    <dbReference type="NCBI Taxonomy" id="1265738"/>
    <lineage>
        <taxon>Bacteria</taxon>
        <taxon>Pseudomonadati</taxon>
        <taxon>Planctomycetota</taxon>
        <taxon>Planctomycetia</taxon>
        <taxon>Pirellulales</taxon>
        <taxon>Pirellulaceae</taxon>
        <taxon>Novipirellula</taxon>
    </lineage>
</organism>
<name>M5RPP8_9BACT</name>
<dbReference type="AlphaFoldDB" id="M5RPP8"/>
<sequence>MFLRCDLFFEPSEGSAQADIPRLVSVIVLAVSQGELKKLN</sequence>
<reference evidence="1 2" key="1">
    <citation type="journal article" date="2013" name="Mar. Genomics">
        <title>Expression of sulfatases in Rhodopirellula baltica and the diversity of sulfatases in the genus Rhodopirellula.</title>
        <authorList>
            <person name="Wegner C.E."/>
            <person name="Richter-Heitmann T."/>
            <person name="Klindworth A."/>
            <person name="Klockow C."/>
            <person name="Richter M."/>
            <person name="Achstetter T."/>
            <person name="Glockner F.O."/>
            <person name="Harder J."/>
        </authorList>
    </citation>
    <scope>NUCLEOTIDE SEQUENCE [LARGE SCALE GENOMIC DNA]</scope>
    <source>
        <strain evidence="1 2">SM1</strain>
    </source>
</reference>
<protein>
    <submittedName>
        <fullName evidence="1">Uncharacterized protein</fullName>
    </submittedName>
</protein>
<dbReference type="Proteomes" id="UP000011991">
    <property type="component" value="Unassembled WGS sequence"/>
</dbReference>
<evidence type="ECO:0000313" key="1">
    <source>
        <dbReference type="EMBL" id="EMI21270.1"/>
    </source>
</evidence>
<dbReference type="PATRIC" id="fig|1265738.3.peg.1794"/>
<accession>M5RPP8</accession>
<keyword evidence="2" id="KW-1185">Reference proteome</keyword>
<gene>
    <name evidence="1" type="ORF">RMSM_01801</name>
</gene>
<evidence type="ECO:0000313" key="2">
    <source>
        <dbReference type="Proteomes" id="UP000011991"/>
    </source>
</evidence>
<dbReference type="EMBL" id="ANOG01000263">
    <property type="protein sequence ID" value="EMI21270.1"/>
    <property type="molecule type" value="Genomic_DNA"/>
</dbReference>